<reference evidence="1" key="1">
    <citation type="journal article" date="2014" name="Front. Microbiol.">
        <title>High frequency of phylogenetically diverse reductive dehalogenase-homologous genes in deep subseafloor sedimentary metagenomes.</title>
        <authorList>
            <person name="Kawai M."/>
            <person name="Futagami T."/>
            <person name="Toyoda A."/>
            <person name="Takaki Y."/>
            <person name="Nishi S."/>
            <person name="Hori S."/>
            <person name="Arai W."/>
            <person name="Tsubouchi T."/>
            <person name="Morono Y."/>
            <person name="Uchiyama I."/>
            <person name="Ito T."/>
            <person name="Fujiyama A."/>
            <person name="Inagaki F."/>
            <person name="Takami H."/>
        </authorList>
    </citation>
    <scope>NUCLEOTIDE SEQUENCE</scope>
    <source>
        <strain evidence="1">Expedition CK06-06</strain>
    </source>
</reference>
<proteinExistence type="predicted"/>
<evidence type="ECO:0000313" key="1">
    <source>
        <dbReference type="EMBL" id="GAG69688.1"/>
    </source>
</evidence>
<name>X1AAG2_9ZZZZ</name>
<dbReference type="EMBL" id="BART01005740">
    <property type="protein sequence ID" value="GAG69688.1"/>
    <property type="molecule type" value="Genomic_DNA"/>
</dbReference>
<organism evidence="1">
    <name type="scientific">marine sediment metagenome</name>
    <dbReference type="NCBI Taxonomy" id="412755"/>
    <lineage>
        <taxon>unclassified sequences</taxon>
        <taxon>metagenomes</taxon>
        <taxon>ecological metagenomes</taxon>
    </lineage>
</organism>
<gene>
    <name evidence="1" type="ORF">S01H4_13010</name>
</gene>
<comment type="caution">
    <text evidence="1">The sequence shown here is derived from an EMBL/GenBank/DDBJ whole genome shotgun (WGS) entry which is preliminary data.</text>
</comment>
<feature type="non-terminal residue" evidence="1">
    <location>
        <position position="1"/>
    </location>
</feature>
<accession>X1AAG2</accession>
<protein>
    <submittedName>
        <fullName evidence="1">Uncharacterized protein</fullName>
    </submittedName>
</protein>
<dbReference type="AlphaFoldDB" id="X1AAG2"/>
<sequence>KLIDFFGGQKDLRIGIIRVLFFCDIIFII</sequence>